<feature type="transmembrane region" description="Helical" evidence="5">
    <location>
        <begin position="175"/>
        <end position="193"/>
    </location>
</feature>
<evidence type="ECO:0000313" key="10">
    <source>
        <dbReference type="Proteomes" id="UP001642409"/>
    </source>
</evidence>
<dbReference type="GO" id="GO:0015174">
    <property type="term" value="F:basic amino acid transmembrane transporter activity"/>
    <property type="evidence" value="ECO:0007669"/>
    <property type="project" value="UniProtKB-ARBA"/>
</dbReference>
<organism evidence="6">
    <name type="scientific">Hexamita inflata</name>
    <dbReference type="NCBI Taxonomy" id="28002"/>
    <lineage>
        <taxon>Eukaryota</taxon>
        <taxon>Metamonada</taxon>
        <taxon>Diplomonadida</taxon>
        <taxon>Hexamitidae</taxon>
        <taxon>Hexamitinae</taxon>
        <taxon>Hexamita</taxon>
    </lineage>
</organism>
<evidence type="ECO:0000256" key="3">
    <source>
        <dbReference type="ARBA" id="ARBA00022989"/>
    </source>
</evidence>
<gene>
    <name evidence="8" type="ORF">HINF_LOCUS43291</name>
    <name evidence="7" type="ORF">HINF_LOCUS44449</name>
    <name evidence="9" type="ORF">HINF_LOCUS60719</name>
    <name evidence="6" type="ORF">HINF_LOCUS7465</name>
</gene>
<feature type="transmembrane region" description="Helical" evidence="5">
    <location>
        <begin position="244"/>
        <end position="262"/>
    </location>
</feature>
<comment type="subcellular location">
    <subcellularLocation>
        <location evidence="1">Membrane</location>
        <topology evidence="1">Multi-pass membrane protein</topology>
    </subcellularLocation>
</comment>
<dbReference type="Pfam" id="PF04193">
    <property type="entry name" value="PQ-loop"/>
    <property type="match status" value="2"/>
</dbReference>
<keyword evidence="2 5" id="KW-0812">Transmembrane</keyword>
<feature type="transmembrane region" description="Helical" evidence="5">
    <location>
        <begin position="28"/>
        <end position="49"/>
    </location>
</feature>
<feature type="transmembrane region" description="Helical" evidence="5">
    <location>
        <begin position="124"/>
        <end position="148"/>
    </location>
</feature>
<proteinExistence type="predicted"/>
<keyword evidence="4 5" id="KW-0472">Membrane</keyword>
<evidence type="ECO:0000313" key="6">
    <source>
        <dbReference type="EMBL" id="CAI9919820.1"/>
    </source>
</evidence>
<dbReference type="PANTHER" id="PTHR16201:SF34">
    <property type="entry name" value="LYSOSOMAL AMINO ACID TRANSPORTER 1"/>
    <property type="match status" value="1"/>
</dbReference>
<protein>
    <submittedName>
        <fullName evidence="6">Seven transmembrane protein 1</fullName>
    </submittedName>
    <submittedName>
        <fullName evidence="8">Seven_transmembrane protein 1</fullName>
    </submittedName>
</protein>
<evidence type="ECO:0000313" key="9">
    <source>
        <dbReference type="EMBL" id="CAL6081927.1"/>
    </source>
</evidence>
<feature type="transmembrane region" description="Helical" evidence="5">
    <location>
        <begin position="61"/>
        <end position="87"/>
    </location>
</feature>
<dbReference type="AlphaFoldDB" id="A0AA86NHM1"/>
<dbReference type="InterPro" id="IPR006603">
    <property type="entry name" value="PQ-loop_rpt"/>
</dbReference>
<dbReference type="EMBL" id="CATOUU010000879">
    <property type="protein sequence ID" value="CAI9956804.1"/>
    <property type="molecule type" value="Genomic_DNA"/>
</dbReference>
<evidence type="ECO:0000256" key="1">
    <source>
        <dbReference type="ARBA" id="ARBA00004141"/>
    </source>
</evidence>
<dbReference type="GO" id="GO:0098852">
    <property type="term" value="C:lytic vacuole membrane"/>
    <property type="evidence" value="ECO:0007669"/>
    <property type="project" value="UniProtKB-ARBA"/>
</dbReference>
<accession>A0AA86NHM1</accession>
<dbReference type="EMBL" id="CAXDID020000358">
    <property type="protein sequence ID" value="CAL6081927.1"/>
    <property type="molecule type" value="Genomic_DNA"/>
</dbReference>
<dbReference type="PANTHER" id="PTHR16201">
    <property type="entry name" value="SEVEN TRANSMEMBRANE PROTEIN 1-RELATED"/>
    <property type="match status" value="1"/>
</dbReference>
<reference evidence="6" key="1">
    <citation type="submission" date="2023-06" db="EMBL/GenBank/DDBJ databases">
        <authorList>
            <person name="Kurt Z."/>
        </authorList>
    </citation>
    <scope>NUCLEOTIDE SEQUENCE</scope>
</reference>
<dbReference type="FunFam" id="1.20.1280.290:FF:000009">
    <property type="entry name" value="PQ loop repeat family protein"/>
    <property type="match status" value="1"/>
</dbReference>
<keyword evidence="3 5" id="KW-1133">Transmembrane helix</keyword>
<dbReference type="InterPro" id="IPR051415">
    <property type="entry name" value="LAAT-1"/>
</dbReference>
<evidence type="ECO:0000256" key="4">
    <source>
        <dbReference type="ARBA" id="ARBA00023136"/>
    </source>
</evidence>
<evidence type="ECO:0000313" key="7">
    <source>
        <dbReference type="EMBL" id="CAI9956804.1"/>
    </source>
</evidence>
<dbReference type="EMBL" id="CAXDID020000179">
    <property type="protein sequence ID" value="CAL6049437.1"/>
    <property type="molecule type" value="Genomic_DNA"/>
</dbReference>
<dbReference type="Proteomes" id="UP001642409">
    <property type="component" value="Unassembled WGS sequence"/>
</dbReference>
<comment type="caution">
    <text evidence="6">The sequence shown here is derived from an EMBL/GenBank/DDBJ whole genome shotgun (WGS) entry which is preliminary data.</text>
</comment>
<feature type="transmembrane region" description="Helical" evidence="5">
    <location>
        <begin position="93"/>
        <end position="112"/>
    </location>
</feature>
<evidence type="ECO:0000256" key="5">
    <source>
        <dbReference type="SAM" id="Phobius"/>
    </source>
</evidence>
<evidence type="ECO:0000256" key="2">
    <source>
        <dbReference type="ARBA" id="ARBA00022692"/>
    </source>
</evidence>
<name>A0AA86NHM1_9EUKA</name>
<dbReference type="SMART" id="SM00679">
    <property type="entry name" value="CTNS"/>
    <property type="match status" value="2"/>
</dbReference>
<evidence type="ECO:0000313" key="8">
    <source>
        <dbReference type="EMBL" id="CAL6049437.1"/>
    </source>
</evidence>
<sequence length="283" mass="32446">MPCRCEQPGYSHIIAGIFDQCMTETKEIVSFVFGWLSILSWVVALYPQIRLNFLLRKAEALSPYFLLCWFVGDIFNATSCLVLNQLFVQKFLGIFWLCSDFILNSSHFYFLLTKKKYTSSATHFRVLEIFVYVVIAGLVINNVVWAGFYYDSELSFNEAAYDICKKEAVIPKNTARYWIGTILAYATIPMFCFSRPTQIYKNWKRKSTEGLSTGLFIATSSGNINQLISMFVNSQKQKYLIEKTPYIIAAAIPAICDIIVLIQIQIYKGNQKYETLNDPVEAL</sequence>
<dbReference type="EMBL" id="CATOUU010000187">
    <property type="protein sequence ID" value="CAI9919820.1"/>
    <property type="molecule type" value="Genomic_DNA"/>
</dbReference>
<dbReference type="Gene3D" id="1.20.1280.290">
    <property type="match status" value="2"/>
</dbReference>
<reference evidence="8 10" key="2">
    <citation type="submission" date="2024-07" db="EMBL/GenBank/DDBJ databases">
        <authorList>
            <person name="Akdeniz Z."/>
        </authorList>
    </citation>
    <scope>NUCLEOTIDE SEQUENCE [LARGE SCALE GENOMIC DNA]</scope>
</reference>
<keyword evidence="10" id="KW-1185">Reference proteome</keyword>